<sequence>TDKSWLLSAFDQVDFYPVSEAEIDKFNEEICGGKRKPDIIESVFIHAKYLDWIQEHTNLTSL</sequence>
<dbReference type="HOGENOM" id="CLU_2910224_0_0_1"/>
<dbReference type="Proteomes" id="UP000000707">
    <property type="component" value="Unassembled WGS sequence"/>
</dbReference>
<gene>
    <name evidence="1" type="ORF">CANTEDRAFT_118715</name>
</gene>
<reference evidence="1 2" key="1">
    <citation type="journal article" date="2011" name="Proc. Natl. Acad. Sci. U.S.A.">
        <title>Comparative genomics of xylose-fermenting fungi for enhanced biofuel production.</title>
        <authorList>
            <person name="Wohlbach D.J."/>
            <person name="Kuo A."/>
            <person name="Sato T.K."/>
            <person name="Potts K.M."/>
            <person name="Salamov A.A."/>
            <person name="LaButti K.M."/>
            <person name="Sun H."/>
            <person name="Clum A."/>
            <person name="Pangilinan J.L."/>
            <person name="Lindquist E.A."/>
            <person name="Lucas S."/>
            <person name="Lapidus A."/>
            <person name="Jin M."/>
            <person name="Gunawan C."/>
            <person name="Balan V."/>
            <person name="Dale B.E."/>
            <person name="Jeffries T.W."/>
            <person name="Zinkel R."/>
            <person name="Barry K.W."/>
            <person name="Grigoriev I.V."/>
            <person name="Gasch A.P."/>
        </authorList>
    </citation>
    <scope>NUCLEOTIDE SEQUENCE [LARGE SCALE GENOMIC DNA]</scope>
    <source>
        <strain evidence="2">ATCC 10573 / BCRC 21748 / CBS 615 / JCM 9827 / NBRC 10315 / NRRL Y-1498 / VKM Y-70</strain>
    </source>
</reference>
<proteinExistence type="predicted"/>
<name>G3AYK9_CANTC</name>
<feature type="non-terminal residue" evidence="1">
    <location>
        <position position="1"/>
    </location>
</feature>
<dbReference type="EMBL" id="GL996512">
    <property type="protein sequence ID" value="EGV65878.1"/>
    <property type="molecule type" value="Genomic_DNA"/>
</dbReference>
<accession>G3AYK9</accession>
<organism evidence="2">
    <name type="scientific">Candida tenuis (strain ATCC 10573 / BCRC 21748 / CBS 615 / JCM 9827 / NBRC 10315 / NRRL Y-1498 / VKM Y-70)</name>
    <name type="common">Yeast</name>
    <name type="synonym">Yamadazyma tenuis</name>
    <dbReference type="NCBI Taxonomy" id="590646"/>
    <lineage>
        <taxon>Eukaryota</taxon>
        <taxon>Fungi</taxon>
        <taxon>Dikarya</taxon>
        <taxon>Ascomycota</taxon>
        <taxon>Saccharomycotina</taxon>
        <taxon>Pichiomycetes</taxon>
        <taxon>Debaryomycetaceae</taxon>
        <taxon>Yamadazyma</taxon>
    </lineage>
</organism>
<dbReference type="AlphaFoldDB" id="G3AYK9"/>
<dbReference type="OrthoDB" id="196847at2759"/>
<protein>
    <submittedName>
        <fullName evidence="1">Uncharacterized protein</fullName>
    </submittedName>
</protein>
<evidence type="ECO:0000313" key="1">
    <source>
        <dbReference type="EMBL" id="EGV65878.1"/>
    </source>
</evidence>
<dbReference type="STRING" id="590646.G3AYK9"/>
<keyword evidence="2" id="KW-1185">Reference proteome</keyword>
<evidence type="ECO:0000313" key="2">
    <source>
        <dbReference type="Proteomes" id="UP000000707"/>
    </source>
</evidence>